<gene>
    <name evidence="3" type="ORF">UFOVP1146_114</name>
    <name evidence="4" type="ORF">UFOVP1638_30</name>
    <name evidence="1" type="ORF">UFOVP812_27</name>
    <name evidence="2" type="ORF">UFOVP818_117</name>
</gene>
<reference evidence="1" key="1">
    <citation type="submission" date="2020-04" db="EMBL/GenBank/DDBJ databases">
        <authorList>
            <person name="Chiriac C."/>
            <person name="Salcher M."/>
            <person name="Ghai R."/>
            <person name="Kavagutti S V."/>
        </authorList>
    </citation>
    <scope>NUCLEOTIDE SEQUENCE</scope>
</reference>
<accession>A0A6J5NWX2</accession>
<evidence type="ECO:0000313" key="3">
    <source>
        <dbReference type="EMBL" id="CAB4186768.1"/>
    </source>
</evidence>
<dbReference type="EMBL" id="LR797502">
    <property type="protein sequence ID" value="CAB4220623.1"/>
    <property type="molecule type" value="Genomic_DNA"/>
</dbReference>
<protein>
    <recommendedName>
        <fullName evidence="5">Lipoprotein</fullName>
    </recommendedName>
</protein>
<evidence type="ECO:0000313" key="4">
    <source>
        <dbReference type="EMBL" id="CAB4220623.1"/>
    </source>
</evidence>
<evidence type="ECO:0008006" key="5">
    <source>
        <dbReference type="Google" id="ProtNLM"/>
    </source>
</evidence>
<dbReference type="EMBL" id="LR796776">
    <property type="protein sequence ID" value="CAB4165581.1"/>
    <property type="molecule type" value="Genomic_DNA"/>
</dbReference>
<dbReference type="EMBL" id="LR796758">
    <property type="protein sequence ID" value="CAB4163543.1"/>
    <property type="molecule type" value="Genomic_DNA"/>
</dbReference>
<organism evidence="1">
    <name type="scientific">uncultured Caudovirales phage</name>
    <dbReference type="NCBI Taxonomy" id="2100421"/>
    <lineage>
        <taxon>Viruses</taxon>
        <taxon>Duplodnaviria</taxon>
        <taxon>Heunggongvirae</taxon>
        <taxon>Uroviricota</taxon>
        <taxon>Caudoviricetes</taxon>
        <taxon>Peduoviridae</taxon>
        <taxon>Maltschvirus</taxon>
        <taxon>Maltschvirus maltsch</taxon>
    </lineage>
</organism>
<dbReference type="PROSITE" id="PS51257">
    <property type="entry name" value="PROKAR_LIPOPROTEIN"/>
    <property type="match status" value="1"/>
</dbReference>
<evidence type="ECO:0000313" key="1">
    <source>
        <dbReference type="EMBL" id="CAB4163543.1"/>
    </source>
</evidence>
<dbReference type="EMBL" id="LR797099">
    <property type="protein sequence ID" value="CAB4186768.1"/>
    <property type="molecule type" value="Genomic_DNA"/>
</dbReference>
<name>A0A6J5NWX2_9CAUD</name>
<sequence length="134" mass="14734">MAALKNLYLLLSIAILTAGCSLLAVSHFDSNEQSVLTTIVQVSQDKRVCTDAGAITTTVKVLNTQAEWLKIYGTTIPNNGPMQVMALQLWQATNELHTRYAQASPPGRVYCELKLDNVHKLADIMHGVSARRPR</sequence>
<proteinExistence type="predicted"/>
<evidence type="ECO:0000313" key="2">
    <source>
        <dbReference type="EMBL" id="CAB4165581.1"/>
    </source>
</evidence>